<reference evidence="2 3" key="1">
    <citation type="submission" date="2019-02" db="EMBL/GenBank/DDBJ databases">
        <title>Genomic Encyclopedia of Archaeal and Bacterial Type Strains, Phase II (KMG-II): from individual species to whole genera.</title>
        <authorList>
            <person name="Goeker M."/>
        </authorList>
    </citation>
    <scope>NUCLEOTIDE SEQUENCE [LARGE SCALE GENOMIC DNA]</scope>
    <source>
        <strain evidence="2 3">DSM 18101</strain>
    </source>
</reference>
<dbReference type="AlphaFoldDB" id="A0A4Q7YVP9"/>
<dbReference type="Proteomes" id="UP000292958">
    <property type="component" value="Unassembled WGS sequence"/>
</dbReference>
<evidence type="ECO:0000313" key="3">
    <source>
        <dbReference type="Proteomes" id="UP000292958"/>
    </source>
</evidence>
<protein>
    <submittedName>
        <fullName evidence="2">Uncharacterized protein</fullName>
    </submittedName>
</protein>
<organism evidence="2 3">
    <name type="scientific">Edaphobacter modestus</name>
    <dbReference type="NCBI Taxonomy" id="388466"/>
    <lineage>
        <taxon>Bacteria</taxon>
        <taxon>Pseudomonadati</taxon>
        <taxon>Acidobacteriota</taxon>
        <taxon>Terriglobia</taxon>
        <taxon>Terriglobales</taxon>
        <taxon>Acidobacteriaceae</taxon>
        <taxon>Edaphobacter</taxon>
    </lineage>
</organism>
<gene>
    <name evidence="2" type="ORF">BDD14_3284</name>
</gene>
<proteinExistence type="predicted"/>
<feature type="region of interest" description="Disordered" evidence="1">
    <location>
        <begin position="114"/>
        <end position="133"/>
    </location>
</feature>
<comment type="caution">
    <text evidence="2">The sequence shown here is derived from an EMBL/GenBank/DDBJ whole genome shotgun (WGS) entry which is preliminary data.</text>
</comment>
<dbReference type="EMBL" id="SHKW01000001">
    <property type="protein sequence ID" value="RZU41750.1"/>
    <property type="molecule type" value="Genomic_DNA"/>
</dbReference>
<evidence type="ECO:0000313" key="2">
    <source>
        <dbReference type="EMBL" id="RZU41750.1"/>
    </source>
</evidence>
<keyword evidence="3" id="KW-1185">Reference proteome</keyword>
<sequence>MVGFLFSLFLYVSLGPPGTFRIPARAKITMKRAVLRSGYPDLSGGCINRRITTRELRHYFATYHELGELERKEGYQDLGCDIEGDIFVDGKQFHFTEGAIDLLDTTWPDGKHHSLGRDHSDLDDVDRTGKVPR</sequence>
<evidence type="ECO:0000256" key="1">
    <source>
        <dbReference type="SAM" id="MobiDB-lite"/>
    </source>
</evidence>
<name>A0A4Q7YVP9_9BACT</name>
<dbReference type="RefSeq" id="WP_165420101.1">
    <property type="nucleotide sequence ID" value="NZ_SHKW01000001.1"/>
</dbReference>
<accession>A0A4Q7YVP9</accession>